<dbReference type="CDD" id="cd09272">
    <property type="entry name" value="RNase_HI_RT_Ty1"/>
    <property type="match status" value="1"/>
</dbReference>
<gene>
    <name evidence="1" type="ORF">FSB_LOCUS26063</name>
</gene>
<dbReference type="PANTHER" id="PTHR11439:SF450">
    <property type="entry name" value="REVERSE TRANSCRIPTASE TY1_COPIA-TYPE DOMAIN-CONTAINING PROTEIN"/>
    <property type="match status" value="1"/>
</dbReference>
<organism evidence="1">
    <name type="scientific">Fagus sylvatica</name>
    <name type="common">Beechnut</name>
    <dbReference type="NCBI Taxonomy" id="28930"/>
    <lineage>
        <taxon>Eukaryota</taxon>
        <taxon>Viridiplantae</taxon>
        <taxon>Streptophyta</taxon>
        <taxon>Embryophyta</taxon>
        <taxon>Tracheophyta</taxon>
        <taxon>Spermatophyta</taxon>
        <taxon>Magnoliopsida</taxon>
        <taxon>eudicotyledons</taxon>
        <taxon>Gunneridae</taxon>
        <taxon>Pentapetalae</taxon>
        <taxon>rosids</taxon>
        <taxon>fabids</taxon>
        <taxon>Fagales</taxon>
        <taxon>Fagaceae</taxon>
        <taxon>Fagus</taxon>
    </lineage>
</organism>
<reference evidence="1" key="1">
    <citation type="submission" date="2018-02" db="EMBL/GenBank/DDBJ databases">
        <authorList>
            <person name="Cohen D.B."/>
            <person name="Kent A.D."/>
        </authorList>
    </citation>
    <scope>NUCLEOTIDE SEQUENCE</scope>
</reference>
<dbReference type="InterPro" id="IPR043502">
    <property type="entry name" value="DNA/RNA_pol_sf"/>
</dbReference>
<accession>A0A2N9GFY6</accession>
<protein>
    <recommendedName>
        <fullName evidence="2">Reverse transcriptase Ty1/copia-type domain-containing protein</fullName>
    </recommendedName>
</protein>
<dbReference type="SUPFAM" id="SSF56672">
    <property type="entry name" value="DNA/RNA polymerases"/>
    <property type="match status" value="1"/>
</dbReference>
<name>A0A2N9GFY6_FAGSY</name>
<proteinExistence type="predicted"/>
<dbReference type="PANTHER" id="PTHR11439">
    <property type="entry name" value="GAG-POL-RELATED RETROTRANSPOSON"/>
    <property type="match status" value="1"/>
</dbReference>
<dbReference type="EMBL" id="OIVN01001842">
    <property type="protein sequence ID" value="SPC98181.1"/>
    <property type="molecule type" value="Genomic_DNA"/>
</dbReference>
<evidence type="ECO:0000313" key="1">
    <source>
        <dbReference type="EMBL" id="SPC98181.1"/>
    </source>
</evidence>
<dbReference type="AlphaFoldDB" id="A0A2N9GFY6"/>
<sequence length="324" mass="36501">MASTSLKDVTSVISSVRPTGMKLSQFLLQWPSSTSLNQFQGTPLSDPSSYRSTIGSLQYLSLTCPNIAFAVNKVCQFMTNPTDLHWSAMKRILRYLKHTSHHSLFLHKDSNFTIQAFSDADWAGSLDDRRSTCGYCLFLGRNLISWSSRKQRTVSRSSTESEYRAIAHASAELVWLCSLLNELGVSSSSTPILWCDNIGATYLTTNPLFHAYTKHIEIDFHFVHELVSSKTVSVQFISSKDQVADTFTKPLSTAQFNSLRPNLNVRDLPLRLRGRIETTSIQTVIAPTYQKQPMIITKDKQPMIITKDNQPMIISKDKHPSKES</sequence>
<evidence type="ECO:0008006" key="2">
    <source>
        <dbReference type="Google" id="ProtNLM"/>
    </source>
</evidence>